<gene>
    <name evidence="1" type="ORF">BI308_11455</name>
</gene>
<comment type="caution">
    <text evidence="1">The sequence shown here is derived from an EMBL/GenBank/DDBJ whole genome shotgun (WGS) entry which is preliminary data.</text>
</comment>
<accession>A0A1L9QRW3</accession>
<dbReference type="EMBL" id="MLAW01000017">
    <property type="protein sequence ID" value="OJJ25404.1"/>
    <property type="molecule type" value="Genomic_DNA"/>
</dbReference>
<organism evidence="1 2">
    <name type="scientific">Roseofilum reptotaenium AO1-A</name>
    <dbReference type="NCBI Taxonomy" id="1925591"/>
    <lineage>
        <taxon>Bacteria</taxon>
        <taxon>Bacillati</taxon>
        <taxon>Cyanobacteriota</taxon>
        <taxon>Cyanophyceae</taxon>
        <taxon>Desertifilales</taxon>
        <taxon>Desertifilaceae</taxon>
        <taxon>Roseofilum</taxon>
    </lineage>
</organism>
<evidence type="ECO:0000313" key="2">
    <source>
        <dbReference type="Proteomes" id="UP000183940"/>
    </source>
</evidence>
<dbReference type="STRING" id="1925591.BI308_11455"/>
<protein>
    <submittedName>
        <fullName evidence="1">Uncharacterized protein</fullName>
    </submittedName>
</protein>
<evidence type="ECO:0000313" key="1">
    <source>
        <dbReference type="EMBL" id="OJJ25404.1"/>
    </source>
</evidence>
<sequence>MLKNHRKPVSLSFSSTDLPIYSFVETAATLYRKDRDRFHLLLNEPGLYDRNPEIDPTIPLAGPPRLLWLEISAHRVVMTMQGNGKLSYRHFWEQGMYGLSRYWLSGESAHEVGQMRLRNFTHSLILTGYSQPEHLRIEYELWCERLNLGQYVLSLDIHH</sequence>
<dbReference type="AlphaFoldDB" id="A0A1L9QRW3"/>
<dbReference type="Proteomes" id="UP000183940">
    <property type="component" value="Unassembled WGS sequence"/>
</dbReference>
<reference evidence="1" key="1">
    <citation type="submission" date="2016-10" db="EMBL/GenBank/DDBJ databases">
        <title>CRISPR-Cas defence system in Roseofilum reptotaenium: evidence of a bacteriophage-cyanobacterium arms race in the coral black band disease.</title>
        <authorList>
            <person name="Buerger P."/>
            <person name="Wood-Charlson E.M."/>
            <person name="Weynberg K.D."/>
            <person name="Willis B."/>
            <person name="Van Oppen M.J."/>
        </authorList>
    </citation>
    <scope>NUCLEOTIDE SEQUENCE [LARGE SCALE GENOMIC DNA]</scope>
    <source>
        <strain evidence="1">AO1-A</strain>
    </source>
</reference>
<name>A0A1L9QRW3_9CYAN</name>
<proteinExistence type="predicted"/>
<keyword evidence="2" id="KW-1185">Reference proteome</keyword>